<comment type="caution">
    <text evidence="1">The sequence shown here is derived from an EMBL/GenBank/DDBJ whole genome shotgun (WGS) entry which is preliminary data.</text>
</comment>
<evidence type="ECO:0008006" key="3">
    <source>
        <dbReference type="Google" id="ProtNLM"/>
    </source>
</evidence>
<dbReference type="EMBL" id="JABBGJ010000035">
    <property type="protein sequence ID" value="NMM01999.1"/>
    <property type="molecule type" value="Genomic_DNA"/>
</dbReference>
<evidence type="ECO:0000313" key="2">
    <source>
        <dbReference type="Proteomes" id="UP000544134"/>
    </source>
</evidence>
<keyword evidence="2" id="KW-1185">Reference proteome</keyword>
<dbReference type="AlphaFoldDB" id="A0A848IP81"/>
<sequence>MKRIKLFIGMGKITICVVTSYLVTLATSQPVFATQVTLPSGESIELDAPLTGELQSRFGDGWARAFYIEKNGARLQLFQEEQLTRVGGIVFEAIEQKNVSPTGHYIVVPVIRQGLLDVAGEKSRIEGREYCPVIEAATGCIITMQTGEICGGGWASKRDIWLDSSDDRSSEMTTKTTAGANSMWHEFSRASVKLKLRDVIARNLGVSNVMACDPPNLENRKSYLALAKQLRQENARSEASLVESKVALLSATGAVSGQMFRIRVEKAWLYESPSSNSKTKMYIVRGDQVTAVDVLGDEWVKIDFQQASGHMLRKWIRASDIMQR</sequence>
<gene>
    <name evidence="1" type="ORF">HHL24_29215</name>
</gene>
<dbReference type="RefSeq" id="WP_169488817.1">
    <property type="nucleotide sequence ID" value="NZ_JABBGJ010000035.1"/>
</dbReference>
<reference evidence="1 2" key="1">
    <citation type="submission" date="2020-04" db="EMBL/GenBank/DDBJ databases">
        <title>Paraburkholderia sp. RP-4-7 isolated from soil.</title>
        <authorList>
            <person name="Dahal R.H."/>
        </authorList>
    </citation>
    <scope>NUCLEOTIDE SEQUENCE [LARGE SCALE GENOMIC DNA]</scope>
    <source>
        <strain evidence="1 2">RP-4-7</strain>
    </source>
</reference>
<dbReference type="Proteomes" id="UP000544134">
    <property type="component" value="Unassembled WGS sequence"/>
</dbReference>
<evidence type="ECO:0000313" key="1">
    <source>
        <dbReference type="EMBL" id="NMM01999.1"/>
    </source>
</evidence>
<protein>
    <recommendedName>
        <fullName evidence="3">SH3 domain-containing protein</fullName>
    </recommendedName>
</protein>
<name>A0A848IP81_9BURK</name>
<organism evidence="1 2">
    <name type="scientific">Paraburkholderia polaris</name>
    <dbReference type="NCBI Taxonomy" id="2728848"/>
    <lineage>
        <taxon>Bacteria</taxon>
        <taxon>Pseudomonadati</taxon>
        <taxon>Pseudomonadota</taxon>
        <taxon>Betaproteobacteria</taxon>
        <taxon>Burkholderiales</taxon>
        <taxon>Burkholderiaceae</taxon>
        <taxon>Paraburkholderia</taxon>
    </lineage>
</organism>
<proteinExistence type="predicted"/>
<accession>A0A848IP81</accession>